<dbReference type="AlphaFoldDB" id="A0A8J5XAS4"/>
<feature type="region of interest" description="Disordered" evidence="2">
    <location>
        <begin position="87"/>
        <end position="175"/>
    </location>
</feature>
<protein>
    <submittedName>
        <fullName evidence="3">Uncharacterized protein</fullName>
    </submittedName>
</protein>
<keyword evidence="4" id="KW-1185">Reference proteome</keyword>
<evidence type="ECO:0000313" key="4">
    <source>
        <dbReference type="Proteomes" id="UP000751190"/>
    </source>
</evidence>
<feature type="region of interest" description="Disordered" evidence="2">
    <location>
        <begin position="41"/>
        <end position="65"/>
    </location>
</feature>
<organism evidence="3 4">
    <name type="scientific">Diacronema lutheri</name>
    <name type="common">Unicellular marine alga</name>
    <name type="synonym">Monochrysis lutheri</name>
    <dbReference type="NCBI Taxonomy" id="2081491"/>
    <lineage>
        <taxon>Eukaryota</taxon>
        <taxon>Haptista</taxon>
        <taxon>Haptophyta</taxon>
        <taxon>Pavlovophyceae</taxon>
        <taxon>Pavlovales</taxon>
        <taxon>Pavlovaceae</taxon>
        <taxon>Diacronema</taxon>
    </lineage>
</organism>
<dbReference type="EMBL" id="JAGTXO010000031">
    <property type="protein sequence ID" value="KAG8460664.1"/>
    <property type="molecule type" value="Genomic_DNA"/>
</dbReference>
<dbReference type="Proteomes" id="UP000751190">
    <property type="component" value="Unassembled WGS sequence"/>
</dbReference>
<accession>A0A8J5XAS4</accession>
<evidence type="ECO:0000313" key="3">
    <source>
        <dbReference type="EMBL" id="KAG8460664.1"/>
    </source>
</evidence>
<feature type="compositionally biased region" description="Low complexity" evidence="2">
    <location>
        <begin position="87"/>
        <end position="99"/>
    </location>
</feature>
<name>A0A8J5XAS4_DIALT</name>
<feature type="coiled-coil region" evidence="1">
    <location>
        <begin position="541"/>
        <end position="603"/>
    </location>
</feature>
<dbReference type="OrthoDB" id="10590836at2759"/>
<keyword evidence="1" id="KW-0175">Coiled coil</keyword>
<gene>
    <name evidence="3" type="ORF">KFE25_011439</name>
</gene>
<evidence type="ECO:0000256" key="1">
    <source>
        <dbReference type="SAM" id="Coils"/>
    </source>
</evidence>
<comment type="caution">
    <text evidence="3">The sequence shown here is derived from an EMBL/GenBank/DDBJ whole genome shotgun (WGS) entry which is preliminary data.</text>
</comment>
<sequence length="875" mass="98045">MPSLSRTYYESQSIEEVFLRRQMQHIAVALDKSPLLHFDAQRRPTTSDGRDARRPEAAVDSLARPRAISPLNGGLSMHTLHAIAHAGSSAAGSPSRGAATRLSPQRLARAPTTSAHGAQPRRSGALASGVTGQHAAWHAERTLEWPAPSDGVGSATTTPLSRRPSGAPAQLPPVPAPASFVSVAEERATRDAATIAELRMVVDALRARLDAMERMMRSVNLEYTLNTQRLLQDSFGAINERLGALDTHLLTERQKAQVRAATLLCAVARGFVARVRYRRARDALGAWRRRALRTSTNLMTAWLLRARRIGERLERIEQSAARTILLTVTTAWRAYTRGNVPARGELAETLRARRHYDWRLAKASLSGWQRVVRRARIAGMRYVFRANKRVALRESEVVHMRLHLVAWRQVTTALLQVERMHAAMLLRMAARTLHALRAWVSRARALRLVALERWIELMKGRSELPFRAWFLHTVDRKIVRRSHEALTKAFRQRLSRGLVSRIVRAWFDLAVHKRVEVRSRSQLIRALHEQEEMTVMLEENISEYSLVLQEAEASLQREEMKQKELIHRQQALESLVVTSRLAVHAAQQESTKLRAALRNYELRFPNAFREPGESREKLAQTPLLVSQEDHDILERLRWAVSSHVYDAAYVPPPAAETPADRELRRLQRFLGYILRGTLPDGKSYEKGDVDEAELRQLIEQGKIEVPDGLVERPLRTRLSTHGDGGEALERARAGGGFWSSNPFAQASAEAGGDTGLLRVNERALKWSDVAQSMGMVVPARTAPNLDGRAAAAGQGREGLQRRIQEAKEWKHTHQPRKVEAGSEAERRARANVYNMDAGVKPSDMPSLTPLEQAVRRASIIRRPLSPQPQAGTAGA</sequence>
<evidence type="ECO:0000256" key="2">
    <source>
        <dbReference type="SAM" id="MobiDB-lite"/>
    </source>
</evidence>
<feature type="coiled-coil region" evidence="1">
    <location>
        <begin position="195"/>
        <end position="222"/>
    </location>
</feature>
<dbReference type="PROSITE" id="PS50096">
    <property type="entry name" value="IQ"/>
    <property type="match status" value="1"/>
</dbReference>
<feature type="compositionally biased region" description="Basic and acidic residues" evidence="2">
    <location>
        <begin position="48"/>
        <end position="57"/>
    </location>
</feature>
<reference evidence="3" key="1">
    <citation type="submission" date="2021-05" db="EMBL/GenBank/DDBJ databases">
        <title>The genome of the haptophyte Pavlova lutheri (Diacronema luteri, Pavlovales) - a model for lipid biosynthesis in eukaryotic algae.</title>
        <authorList>
            <person name="Hulatt C.J."/>
            <person name="Posewitz M.C."/>
        </authorList>
    </citation>
    <scope>NUCLEOTIDE SEQUENCE</scope>
    <source>
        <strain evidence="3">NIVA-4/92</strain>
    </source>
</reference>
<proteinExistence type="predicted"/>